<dbReference type="EMBL" id="JAHHIF010000064">
    <property type="protein sequence ID" value="MBW4548513.1"/>
    <property type="molecule type" value="Genomic_DNA"/>
</dbReference>
<accession>A0A951PTK4</accession>
<evidence type="ECO:0000313" key="1">
    <source>
        <dbReference type="EMBL" id="MBW4548513.1"/>
    </source>
</evidence>
<organism evidence="1 2">
    <name type="scientific">Symplocastrum torsivum CPER-KK1</name>
    <dbReference type="NCBI Taxonomy" id="450513"/>
    <lineage>
        <taxon>Bacteria</taxon>
        <taxon>Bacillati</taxon>
        <taxon>Cyanobacteriota</taxon>
        <taxon>Cyanophyceae</taxon>
        <taxon>Oscillatoriophycideae</taxon>
        <taxon>Oscillatoriales</taxon>
        <taxon>Microcoleaceae</taxon>
        <taxon>Symplocastrum</taxon>
    </lineage>
</organism>
<protein>
    <submittedName>
        <fullName evidence="1">Ribbon-helix-helix protein, CopG family</fullName>
    </submittedName>
</protein>
<dbReference type="AlphaFoldDB" id="A0A951PTK4"/>
<reference evidence="1" key="2">
    <citation type="journal article" date="2022" name="Microbiol. Resour. Announc.">
        <title>Metagenome Sequencing to Explore Phylogenomics of Terrestrial Cyanobacteria.</title>
        <authorList>
            <person name="Ward R.D."/>
            <person name="Stajich J.E."/>
            <person name="Johansen J.R."/>
            <person name="Huntemann M."/>
            <person name="Clum A."/>
            <person name="Foster B."/>
            <person name="Foster B."/>
            <person name="Roux S."/>
            <person name="Palaniappan K."/>
            <person name="Varghese N."/>
            <person name="Mukherjee S."/>
            <person name="Reddy T.B.K."/>
            <person name="Daum C."/>
            <person name="Copeland A."/>
            <person name="Chen I.A."/>
            <person name="Ivanova N.N."/>
            <person name="Kyrpides N.C."/>
            <person name="Shapiro N."/>
            <person name="Eloe-Fadrosh E.A."/>
            <person name="Pietrasiak N."/>
        </authorList>
    </citation>
    <scope>NUCLEOTIDE SEQUENCE</scope>
    <source>
        <strain evidence="1">CPER-KK1</strain>
    </source>
</reference>
<dbReference type="Proteomes" id="UP000753908">
    <property type="component" value="Unassembled WGS sequence"/>
</dbReference>
<name>A0A951PTK4_9CYAN</name>
<proteinExistence type="predicted"/>
<comment type="caution">
    <text evidence="1">The sequence shown here is derived from an EMBL/GenBank/DDBJ whole genome shotgun (WGS) entry which is preliminary data.</text>
</comment>
<evidence type="ECO:0000313" key="2">
    <source>
        <dbReference type="Proteomes" id="UP000753908"/>
    </source>
</evidence>
<sequence length="75" mass="8288">MAGHKSLRGRPEMYSEVKKKKTFSLTPTAAQKLDKLSAALDLSQSELIEQIAKGLIDFDSLKSFSLDLNQVHPKG</sequence>
<reference evidence="1" key="1">
    <citation type="submission" date="2021-05" db="EMBL/GenBank/DDBJ databases">
        <authorList>
            <person name="Pietrasiak N."/>
            <person name="Ward R."/>
            <person name="Stajich J.E."/>
            <person name="Kurbessoian T."/>
        </authorList>
    </citation>
    <scope>NUCLEOTIDE SEQUENCE</scope>
    <source>
        <strain evidence="1">CPER-KK1</strain>
    </source>
</reference>
<gene>
    <name evidence="1" type="ORF">KME25_29360</name>
</gene>